<proteinExistence type="predicted"/>
<dbReference type="AlphaFoldDB" id="A0A1G2IQU7"/>
<reference evidence="1 2" key="1">
    <citation type="journal article" date="2016" name="Nat. Commun.">
        <title>Thousands of microbial genomes shed light on interconnected biogeochemical processes in an aquifer system.</title>
        <authorList>
            <person name="Anantharaman K."/>
            <person name="Brown C.T."/>
            <person name="Hug L.A."/>
            <person name="Sharon I."/>
            <person name="Castelle C.J."/>
            <person name="Probst A.J."/>
            <person name="Thomas B.C."/>
            <person name="Singh A."/>
            <person name="Wilkins M.J."/>
            <person name="Karaoz U."/>
            <person name="Brodie E.L."/>
            <person name="Williams K.H."/>
            <person name="Hubbard S.S."/>
            <person name="Banfield J.F."/>
        </authorList>
    </citation>
    <scope>NUCLEOTIDE SEQUENCE [LARGE SCALE GENOMIC DNA]</scope>
</reference>
<protein>
    <submittedName>
        <fullName evidence="1">Uncharacterized protein</fullName>
    </submittedName>
</protein>
<dbReference type="EMBL" id="MHPE01000017">
    <property type="protein sequence ID" value="OGZ77083.1"/>
    <property type="molecule type" value="Genomic_DNA"/>
</dbReference>
<sequence length="343" mass="37755">MPILMPSFFGPISVRTLADLIAATATADETSPDSKNGWETDTAYRLVERLVIGRCSDHGAFADIAQRVLMMVYNLPEARVLSLLAKFNGVRRLPMNSGLEQVLAAMVGELEQAIAMLPDGTRKMRCRSFLKYQEGIFYDACGRFDLAAAMHIQSAYEASRINDAPGATIAQFCEMACRFKHALCQDKMDDADVWFQCMEGSFAQVVEATRNSPFQVSWAEDNCPACMLAACIWVDQAPKEWRAWVATLVATAKLAKVYEYDGRFAQAVEMAFMGNPEADAALIAISGDSVNPELQATVLLLLARRAMRAGKRDAATEFVNRMPKEGAQHVCAVAQRLLAGRTE</sequence>
<comment type="caution">
    <text evidence="1">The sequence shown here is derived from an EMBL/GenBank/DDBJ whole genome shotgun (WGS) entry which is preliminary data.</text>
</comment>
<evidence type="ECO:0000313" key="1">
    <source>
        <dbReference type="EMBL" id="OGZ77083.1"/>
    </source>
</evidence>
<evidence type="ECO:0000313" key="2">
    <source>
        <dbReference type="Proteomes" id="UP000178632"/>
    </source>
</evidence>
<gene>
    <name evidence="1" type="ORF">A3G45_02600</name>
</gene>
<accession>A0A1G2IQU7</accession>
<organism evidence="1 2">
    <name type="scientific">Candidatus Staskawiczbacteria bacterium RIFCSPLOWO2_12_FULL_37_15</name>
    <dbReference type="NCBI Taxonomy" id="1802218"/>
    <lineage>
        <taxon>Bacteria</taxon>
        <taxon>Candidatus Staskawicziibacteriota</taxon>
    </lineage>
</organism>
<name>A0A1G2IQU7_9BACT</name>
<dbReference type="Proteomes" id="UP000178632">
    <property type="component" value="Unassembled WGS sequence"/>
</dbReference>